<dbReference type="PRINTS" id="PR00096">
    <property type="entry name" value="GATASE"/>
</dbReference>
<dbReference type="Pfam" id="PF00117">
    <property type="entry name" value="GATase"/>
    <property type="match status" value="1"/>
</dbReference>
<protein>
    <recommendedName>
        <fullName evidence="2">aminodeoxychorismate synthase</fullName>
        <ecNumber evidence="2">2.6.1.85</ecNumber>
    </recommendedName>
</protein>
<dbReference type="EC" id="2.6.1.85" evidence="2"/>
<dbReference type="NCBIfam" id="TIGR00566">
    <property type="entry name" value="trpG_papA"/>
    <property type="match status" value="1"/>
</dbReference>
<gene>
    <name evidence="8" type="primary">pabB</name>
    <name evidence="8" type="ORF">ABM479_15145</name>
</gene>
<dbReference type="CDD" id="cd01743">
    <property type="entry name" value="GATase1_Anthranilate_Synthase"/>
    <property type="match status" value="1"/>
</dbReference>
<dbReference type="InterPro" id="IPR006221">
    <property type="entry name" value="TrpG/PapA_dom"/>
</dbReference>
<dbReference type="AlphaFoldDB" id="A0AAU7RPK3"/>
<organism evidence="8">
    <name type="scientific">Rhizobium sp. ZPR3</name>
    <dbReference type="NCBI Taxonomy" id="3158967"/>
    <lineage>
        <taxon>Bacteria</taxon>
        <taxon>Pseudomonadati</taxon>
        <taxon>Pseudomonadota</taxon>
        <taxon>Alphaproteobacteria</taxon>
        <taxon>Hyphomicrobiales</taxon>
        <taxon>Rhizobiaceae</taxon>
        <taxon>Rhizobium/Agrobacterium group</taxon>
        <taxon>Rhizobium</taxon>
    </lineage>
</organism>
<dbReference type="PANTHER" id="PTHR11236">
    <property type="entry name" value="AMINOBENZOATE/ANTHRANILATE SYNTHASE"/>
    <property type="match status" value="1"/>
</dbReference>
<feature type="domain" description="Glutamine amidotransferase" evidence="5">
    <location>
        <begin position="4"/>
        <end position="186"/>
    </location>
</feature>
<dbReference type="PRINTS" id="PR00097">
    <property type="entry name" value="ANTSNTHASEII"/>
</dbReference>
<dbReference type="GO" id="GO:0009396">
    <property type="term" value="P:folic acid-containing compound biosynthetic process"/>
    <property type="evidence" value="ECO:0007669"/>
    <property type="project" value="InterPro"/>
</dbReference>
<comment type="similarity">
    <text evidence="1">In the C-terminal section; belongs to the anthranilate synthase component I family.</text>
</comment>
<dbReference type="Pfam" id="PF04715">
    <property type="entry name" value="Anth_synt_I_N"/>
    <property type="match status" value="1"/>
</dbReference>
<dbReference type="PANTHER" id="PTHR11236:SF18">
    <property type="entry name" value="AMINODEOXYCHORISMATE SYNTHASE"/>
    <property type="match status" value="1"/>
</dbReference>
<dbReference type="Gene3D" id="3.60.120.10">
    <property type="entry name" value="Anthranilate synthase"/>
    <property type="match status" value="1"/>
</dbReference>
<dbReference type="EMBL" id="CP157960">
    <property type="protein sequence ID" value="XBT92122.1"/>
    <property type="molecule type" value="Genomic_DNA"/>
</dbReference>
<dbReference type="NCBIfam" id="TIGR00553">
    <property type="entry name" value="pabB"/>
    <property type="match status" value="1"/>
</dbReference>
<dbReference type="GO" id="GO:0005737">
    <property type="term" value="C:cytoplasm"/>
    <property type="evidence" value="ECO:0007669"/>
    <property type="project" value="TreeGrafter"/>
</dbReference>
<dbReference type="InterPro" id="IPR019999">
    <property type="entry name" value="Anth_synth_I-like"/>
</dbReference>
<feature type="domain" description="Anthranilate synthase component I N-terminal" evidence="7">
    <location>
        <begin position="220"/>
        <end position="359"/>
    </location>
</feature>
<dbReference type="Gene3D" id="3.40.50.880">
    <property type="match status" value="1"/>
</dbReference>
<evidence type="ECO:0000256" key="4">
    <source>
        <dbReference type="ARBA" id="ARBA00022962"/>
    </source>
</evidence>
<evidence type="ECO:0000256" key="1">
    <source>
        <dbReference type="ARBA" id="ARBA00005970"/>
    </source>
</evidence>
<dbReference type="SUPFAM" id="SSF52317">
    <property type="entry name" value="Class I glutamine amidotransferase-like"/>
    <property type="match status" value="1"/>
</dbReference>
<evidence type="ECO:0000259" key="5">
    <source>
        <dbReference type="Pfam" id="PF00117"/>
    </source>
</evidence>
<dbReference type="InterPro" id="IPR005801">
    <property type="entry name" value="ADC_synthase"/>
</dbReference>
<dbReference type="InterPro" id="IPR005802">
    <property type="entry name" value="ADC_synth_comp_1"/>
</dbReference>
<evidence type="ECO:0000259" key="7">
    <source>
        <dbReference type="Pfam" id="PF04715"/>
    </source>
</evidence>
<accession>A0AAU7RPK3</accession>
<dbReference type="FunFam" id="3.40.50.880:FF:000003">
    <property type="entry name" value="Anthranilate synthase component II"/>
    <property type="match status" value="1"/>
</dbReference>
<feature type="domain" description="Chorismate-utilising enzyme C-terminal" evidence="6">
    <location>
        <begin position="409"/>
        <end position="661"/>
    </location>
</feature>
<evidence type="ECO:0000259" key="6">
    <source>
        <dbReference type="Pfam" id="PF00425"/>
    </source>
</evidence>
<reference evidence="8" key="1">
    <citation type="submission" date="2024-06" db="EMBL/GenBank/DDBJ databases">
        <authorList>
            <person name="Li T."/>
            <person name="Gao R."/>
        </authorList>
    </citation>
    <scope>NUCLEOTIDE SEQUENCE</scope>
    <source>
        <strain evidence="8">ZPR3</strain>
    </source>
</reference>
<dbReference type="PROSITE" id="PS51273">
    <property type="entry name" value="GATASE_TYPE_1"/>
    <property type="match status" value="1"/>
</dbReference>
<dbReference type="Pfam" id="PF00425">
    <property type="entry name" value="Chorismate_bind"/>
    <property type="match status" value="1"/>
</dbReference>
<dbReference type="SUPFAM" id="SSF56322">
    <property type="entry name" value="ADC synthase"/>
    <property type="match status" value="1"/>
</dbReference>
<dbReference type="InterPro" id="IPR015890">
    <property type="entry name" value="Chorismate_C"/>
</dbReference>
<keyword evidence="4" id="KW-0315">Glutamine amidotransferase</keyword>
<sequence>MRTLLIDNYDSFTFNLFQLIYSLSGIEPIVIKNDQMSWAEAAALGFSNIVISPGPGRPDVPCDFGISREAILDGRWPVLGVCLGHQGICHYLGGAVHHAQKPMHGIIDAVIHNGTGLFENIPSPFHVVRYHSLAVEALPECLIPTAFSSDSVIMAVEHRDKPIWGVQFHPESICSEHGSKIITNFLALAANERRSPEIGCSADADDGNFRIFAKRLDHWTDPQHVIETFSTPEQPVFWLDSSLSDSTARFSFIGDASGPHSEVLSYEAASQKLTIAKTERMHSVSESILDYMDRRLEELKVDPCLETPFDFAPGYVGYFGYEMKAETGGTLAHKSRSPDAQFIFADRALCFDLQEQAIWLVCMDLETREDRARAWFEAIEKLVVQSPQKPTSAVKVHIESLTLRANSGEYLELIDECLSKIRDGESYEVCLTNTMEARSDLDDLATYMLLRGINPAPYSAFLRFPNTSVLCSSPELFIERNRHGIIRSKPIKGTIRRGKDPEEDAELKGRLSSSEKERAENLMIVDLIRNDLGRVCEVGTVVVPKIFDVETYATVHQLVSTIEGRLRSDRTLVDLVRATFPGGSMTGAPKVRTMEILDKLEDGARGVYSGALGFLSVTGTAALNIVIRTIVLQEKMLSIGVGGAITALSVPSEELSETQLKAEALLRTLSTVAGYPIKFKDS</sequence>
<evidence type="ECO:0000313" key="8">
    <source>
        <dbReference type="EMBL" id="XBT92122.1"/>
    </source>
</evidence>
<dbReference type="GO" id="GO:0046820">
    <property type="term" value="F:4-amino-4-deoxychorismate synthase activity"/>
    <property type="evidence" value="ECO:0007669"/>
    <property type="project" value="UniProtKB-EC"/>
</dbReference>
<dbReference type="InterPro" id="IPR017926">
    <property type="entry name" value="GATASE"/>
</dbReference>
<dbReference type="InterPro" id="IPR029062">
    <property type="entry name" value="Class_I_gatase-like"/>
</dbReference>
<dbReference type="GO" id="GO:0008153">
    <property type="term" value="P:4-aminobenzoate biosynthetic process"/>
    <property type="evidence" value="ECO:0007669"/>
    <property type="project" value="TreeGrafter"/>
</dbReference>
<proteinExistence type="inferred from homology"/>
<evidence type="ECO:0000256" key="3">
    <source>
        <dbReference type="ARBA" id="ARBA00022679"/>
    </source>
</evidence>
<keyword evidence="3 8" id="KW-0808">Transferase</keyword>
<dbReference type="RefSeq" id="WP_349956545.1">
    <property type="nucleotide sequence ID" value="NZ_CP157960.1"/>
</dbReference>
<name>A0AAU7RPK3_9HYPH</name>
<dbReference type="GO" id="GO:0000162">
    <property type="term" value="P:L-tryptophan biosynthetic process"/>
    <property type="evidence" value="ECO:0007669"/>
    <property type="project" value="TreeGrafter"/>
</dbReference>
<dbReference type="InterPro" id="IPR006805">
    <property type="entry name" value="Anth_synth_I_N"/>
</dbReference>
<evidence type="ECO:0000256" key="2">
    <source>
        <dbReference type="ARBA" id="ARBA00013139"/>
    </source>
</evidence>
<keyword evidence="8" id="KW-0032">Aminotransferase</keyword>